<proteinExistence type="predicted"/>
<accession>A0A7Y0YRT6</accession>
<reference evidence="1" key="1">
    <citation type="submission" date="2020-04" db="EMBL/GenBank/DDBJ databases">
        <authorList>
            <person name="Chakraborty B."/>
            <person name="Walker A.R."/>
            <person name="Burne R.A."/>
        </authorList>
    </citation>
    <scope>NUCLEOTIDE SEQUENCE [LARGE SCALE GENOMIC DNA]</scope>
    <source>
        <strain evidence="1">BCA8</strain>
    </source>
</reference>
<gene>
    <name evidence="1" type="ORF">HGP05_00005</name>
</gene>
<evidence type="ECO:0000313" key="1">
    <source>
        <dbReference type="EMBL" id="NMX24567.1"/>
    </source>
</evidence>
<organism evidence="1">
    <name type="scientific">Streptococcus sanguinis</name>
    <dbReference type="NCBI Taxonomy" id="1305"/>
    <lineage>
        <taxon>Bacteria</taxon>
        <taxon>Bacillati</taxon>
        <taxon>Bacillota</taxon>
        <taxon>Bacilli</taxon>
        <taxon>Lactobacillales</taxon>
        <taxon>Streptococcaceae</taxon>
        <taxon>Streptococcus</taxon>
    </lineage>
</organism>
<dbReference type="AlphaFoldDB" id="A0A7Y0YRT6"/>
<name>A0A7Y0YRT6_STRSA</name>
<dbReference type="EMBL" id="JABBCN010000001">
    <property type="protein sequence ID" value="NMX24567.1"/>
    <property type="molecule type" value="Genomic_DNA"/>
</dbReference>
<protein>
    <recommendedName>
        <fullName evidence="2">Transcription-repair coupling factor</fullName>
    </recommendedName>
</protein>
<sequence>MIMGLSASTKAITIAAGLEESEKILVLTSSQNEADRLASDLISLLGEDKVYFLSR</sequence>
<evidence type="ECO:0008006" key="2">
    <source>
        <dbReference type="Google" id="ProtNLM"/>
    </source>
</evidence>
<comment type="caution">
    <text evidence="1">The sequence shown here is derived from an EMBL/GenBank/DDBJ whole genome shotgun (WGS) entry which is preliminary data.</text>
</comment>